<dbReference type="GO" id="GO:0005737">
    <property type="term" value="C:cytoplasm"/>
    <property type="evidence" value="ECO:0007669"/>
    <property type="project" value="TreeGrafter"/>
</dbReference>
<dbReference type="InterPro" id="IPR029035">
    <property type="entry name" value="DHS-like_NAD/FAD-binding_dom"/>
</dbReference>
<evidence type="ECO:0000313" key="7">
    <source>
        <dbReference type="Proteomes" id="UP000029859"/>
    </source>
</evidence>
<comment type="function">
    <text evidence="1">Catalyzes the NAD-dependent oxidative cleavage of spermidine and the subsequent transfer of the butylamine moiety of spermidine to the epsilon-amino group of a specific lysine residue of the eIF-5A precursor protein to form the intermediate deoxyhypusine residue.</text>
</comment>
<gene>
    <name evidence="6" type="ORF">LI82_02985</name>
</gene>
<keyword evidence="3" id="KW-0520">NAD</keyword>
<dbReference type="FunFam" id="3.40.910.10:FF:000010">
    <property type="entry name" value="Deoxyhypusine synthase"/>
    <property type="match status" value="1"/>
</dbReference>
<evidence type="ECO:0000256" key="4">
    <source>
        <dbReference type="ARBA" id="ARBA00039467"/>
    </source>
</evidence>
<dbReference type="SUPFAM" id="SSF52467">
    <property type="entry name" value="DHS-like NAD/FAD-binding domain"/>
    <property type="match status" value="1"/>
</dbReference>
<dbReference type="InterPro" id="IPR036982">
    <property type="entry name" value="Deoxyhypusine_synthase_sf"/>
</dbReference>
<accession>A0A099T299</accession>
<dbReference type="Gene3D" id="3.40.910.10">
    <property type="entry name" value="Deoxyhypusine synthase"/>
    <property type="match status" value="1"/>
</dbReference>
<dbReference type="EMBL" id="JRHO01000009">
    <property type="protein sequence ID" value="KGK99014.1"/>
    <property type="molecule type" value="Genomic_DNA"/>
</dbReference>
<organism evidence="6 7">
    <name type="scientific">Methanococcoides methylutens</name>
    <dbReference type="NCBI Taxonomy" id="2226"/>
    <lineage>
        <taxon>Archaea</taxon>
        <taxon>Methanobacteriati</taxon>
        <taxon>Methanobacteriota</taxon>
        <taxon>Stenosarchaea group</taxon>
        <taxon>Methanomicrobia</taxon>
        <taxon>Methanosarcinales</taxon>
        <taxon>Methanosarcinaceae</taxon>
        <taxon>Methanococcoides</taxon>
    </lineage>
</organism>
<dbReference type="AlphaFoldDB" id="A0A099T299"/>
<comment type="pathway">
    <text evidence="5">Protein modification.</text>
</comment>
<evidence type="ECO:0000313" key="6">
    <source>
        <dbReference type="EMBL" id="KGK99014.1"/>
    </source>
</evidence>
<comment type="caution">
    <text evidence="6">The sequence shown here is derived from an EMBL/GenBank/DDBJ whole genome shotgun (WGS) entry which is preliminary data.</text>
</comment>
<evidence type="ECO:0000256" key="3">
    <source>
        <dbReference type="ARBA" id="ARBA00023027"/>
    </source>
</evidence>
<evidence type="ECO:0000256" key="1">
    <source>
        <dbReference type="ARBA" id="ARBA00002823"/>
    </source>
</evidence>
<evidence type="ECO:0000256" key="5">
    <source>
        <dbReference type="ARBA" id="ARBA00043952"/>
    </source>
</evidence>
<sequence>MVKVKDLKWKQDMRVSELVDSYEHIGFQSVELQRASEVIVKMKKDSAKVFLTFTSNMVTSGLRGFFAQLIELGIADVIVTTVGGLEEDIMKATGEDFQIGSFQTDDVELHEKGINRVGNLLIKNESYMNFESLIERILKQLYEKQKHWAVSEMLREIGLMLDDENSILYQAAKNNVPIFCPAITDGAFGFHLYLFQQDHPDFMVDVVKDFGNILFASSFDDRKGVIALGGSISKHHAILSTLLNGGAEYAVYMTTAHRTSGSMSGANTNEAKSWGKVKDESDVATVIGDVSITFPLAMIHALDELAEDGLLESLKKNNEDSGVSK</sequence>
<dbReference type="PANTHER" id="PTHR11703">
    <property type="entry name" value="DEOXYHYPUSINE SYNTHASE"/>
    <property type="match status" value="1"/>
</dbReference>
<dbReference type="PANTHER" id="PTHR11703:SF0">
    <property type="entry name" value="DEOXYHYPUSINE SYNTHASE"/>
    <property type="match status" value="1"/>
</dbReference>
<dbReference type="GO" id="GO:0034038">
    <property type="term" value="F:deoxyhypusine synthase activity"/>
    <property type="evidence" value="ECO:0007669"/>
    <property type="project" value="TreeGrafter"/>
</dbReference>
<protein>
    <recommendedName>
        <fullName evidence="4">Probable deoxyhypusine synthase</fullName>
    </recommendedName>
</protein>
<keyword evidence="7" id="KW-1185">Reference proteome</keyword>
<dbReference type="InterPro" id="IPR002773">
    <property type="entry name" value="Deoxyhypusine_synthase"/>
</dbReference>
<comment type="similarity">
    <text evidence="2">Belongs to the deoxyhypusine synthase family.</text>
</comment>
<name>A0A099T299_METMT</name>
<dbReference type="OrthoDB" id="17730at2157"/>
<evidence type="ECO:0000256" key="2">
    <source>
        <dbReference type="ARBA" id="ARBA00009892"/>
    </source>
</evidence>
<reference evidence="6 7" key="1">
    <citation type="submission" date="2014-09" db="EMBL/GenBank/DDBJ databases">
        <title>Draft genome sequence of an obligately methylotrophic methanogen, Methanococcoides methylutens, isolated from marine sediment.</title>
        <authorList>
            <person name="Guan Y."/>
            <person name="Ngugi D.K."/>
            <person name="Blom J."/>
            <person name="Ali S."/>
            <person name="Ferry J.G."/>
            <person name="Stingl U."/>
        </authorList>
    </citation>
    <scope>NUCLEOTIDE SEQUENCE [LARGE SCALE GENOMIC DNA]</scope>
    <source>
        <strain evidence="6 7">DSM 2657</strain>
    </source>
</reference>
<dbReference type="Pfam" id="PF01916">
    <property type="entry name" value="DS"/>
    <property type="match status" value="1"/>
</dbReference>
<dbReference type="Proteomes" id="UP000029859">
    <property type="component" value="Unassembled WGS sequence"/>
</dbReference>
<proteinExistence type="inferred from homology"/>
<dbReference type="RefSeq" id="WP_048193443.1">
    <property type="nucleotide sequence ID" value="NZ_CAAGSM010000002.1"/>
</dbReference>